<dbReference type="InterPro" id="IPR006379">
    <property type="entry name" value="HAD-SF_hydro_IIB"/>
</dbReference>
<dbReference type="GO" id="GO:0005829">
    <property type="term" value="C:cytosol"/>
    <property type="evidence" value="ECO:0007669"/>
    <property type="project" value="TreeGrafter"/>
</dbReference>
<dbReference type="NCBIfam" id="TIGR00099">
    <property type="entry name" value="Cof-subfamily"/>
    <property type="match status" value="1"/>
</dbReference>
<organism evidence="1 2">
    <name type="scientific">Algoriphagus ornithinivorans</name>
    <dbReference type="NCBI Taxonomy" id="226506"/>
    <lineage>
        <taxon>Bacteria</taxon>
        <taxon>Pseudomonadati</taxon>
        <taxon>Bacteroidota</taxon>
        <taxon>Cytophagia</taxon>
        <taxon>Cytophagales</taxon>
        <taxon>Cyclobacteriaceae</taxon>
        <taxon>Algoriphagus</taxon>
    </lineage>
</organism>
<dbReference type="Gene3D" id="3.30.1240.10">
    <property type="match status" value="1"/>
</dbReference>
<dbReference type="SFLD" id="SFLDS00003">
    <property type="entry name" value="Haloacid_Dehalogenase"/>
    <property type="match status" value="1"/>
</dbReference>
<evidence type="ECO:0000313" key="1">
    <source>
        <dbReference type="EMBL" id="SFO72698.1"/>
    </source>
</evidence>
<proteinExistence type="predicted"/>
<dbReference type="SUPFAM" id="SSF56784">
    <property type="entry name" value="HAD-like"/>
    <property type="match status" value="1"/>
</dbReference>
<dbReference type="SFLD" id="SFLDG01140">
    <property type="entry name" value="C2.B:_Phosphomannomutase_and_P"/>
    <property type="match status" value="1"/>
</dbReference>
<accession>A0A1I5JIP6</accession>
<evidence type="ECO:0000313" key="2">
    <source>
        <dbReference type="Proteomes" id="UP000199564"/>
    </source>
</evidence>
<dbReference type="AlphaFoldDB" id="A0A1I5JIP6"/>
<dbReference type="InterPro" id="IPR000150">
    <property type="entry name" value="Cof"/>
</dbReference>
<dbReference type="Pfam" id="PF08282">
    <property type="entry name" value="Hydrolase_3"/>
    <property type="match status" value="1"/>
</dbReference>
<gene>
    <name evidence="1" type="ORF">SAMN04488519_112130</name>
</gene>
<dbReference type="PANTHER" id="PTHR10000">
    <property type="entry name" value="PHOSPHOSERINE PHOSPHATASE"/>
    <property type="match status" value="1"/>
</dbReference>
<dbReference type="CDD" id="cd07516">
    <property type="entry name" value="HAD_Pase"/>
    <property type="match status" value="1"/>
</dbReference>
<dbReference type="PROSITE" id="PS01228">
    <property type="entry name" value="COF_1"/>
    <property type="match status" value="1"/>
</dbReference>
<dbReference type="Gene3D" id="3.40.50.1000">
    <property type="entry name" value="HAD superfamily/HAD-like"/>
    <property type="match status" value="1"/>
</dbReference>
<name>A0A1I5JIP6_9BACT</name>
<dbReference type="PANTHER" id="PTHR10000:SF8">
    <property type="entry name" value="HAD SUPERFAMILY HYDROLASE-LIKE, TYPE 3"/>
    <property type="match status" value="1"/>
</dbReference>
<dbReference type="STRING" id="226506.SAMN04488519_112130"/>
<dbReference type="GO" id="GO:0000287">
    <property type="term" value="F:magnesium ion binding"/>
    <property type="evidence" value="ECO:0007669"/>
    <property type="project" value="TreeGrafter"/>
</dbReference>
<dbReference type="EMBL" id="FOVW01000012">
    <property type="protein sequence ID" value="SFO72698.1"/>
    <property type="molecule type" value="Genomic_DNA"/>
</dbReference>
<dbReference type="InterPro" id="IPR036412">
    <property type="entry name" value="HAD-like_sf"/>
</dbReference>
<dbReference type="GO" id="GO:0016791">
    <property type="term" value="F:phosphatase activity"/>
    <property type="evidence" value="ECO:0007669"/>
    <property type="project" value="TreeGrafter"/>
</dbReference>
<evidence type="ECO:0008006" key="3">
    <source>
        <dbReference type="Google" id="ProtNLM"/>
    </source>
</evidence>
<keyword evidence="2" id="KW-1185">Reference proteome</keyword>
<dbReference type="Proteomes" id="UP000199564">
    <property type="component" value="Unassembled WGS sequence"/>
</dbReference>
<reference evidence="2" key="1">
    <citation type="submission" date="2016-10" db="EMBL/GenBank/DDBJ databases">
        <authorList>
            <person name="Varghese N."/>
            <person name="Submissions S."/>
        </authorList>
    </citation>
    <scope>NUCLEOTIDE SEQUENCE [LARGE SCALE GENOMIC DNA]</scope>
    <source>
        <strain evidence="2">DSM 15282</strain>
    </source>
</reference>
<sequence length="269" mass="30440">MKFKAICTDIDGTLLNSERDLSPRLKKVIEAFSPEIPLILASSRMPDAMRHLLRDLNREKQPLICYNGGFVIDSDGKVVDSVEIPLHLVQRILELSQSTSIHISLYQGESWFEPKEDYWSAREIKNTKVTPTWKETTLVLNEWENSQSGAHKVMCMGNSQEISWLFGELHFLYGDQLHLYRSKDTYIEIAPKKISKATALQMILNKYYDFGMGDVIAFGDNYNDIDLLQSVGWGVAVGNARPEVKAVAKEVTLHHKEDGVAAVLEKLIG</sequence>
<dbReference type="InterPro" id="IPR023214">
    <property type="entry name" value="HAD_sf"/>
</dbReference>
<dbReference type="RefSeq" id="WP_091655501.1">
    <property type="nucleotide sequence ID" value="NZ_FOVW01000012.1"/>
</dbReference>
<protein>
    <recommendedName>
        <fullName evidence="3">Cof subfamily of IIB subfamily of haloacid dehalogenase superfamily/HAD-superfamily hydrolase, subfamily IIB</fullName>
    </recommendedName>
</protein>
<dbReference type="NCBIfam" id="TIGR01484">
    <property type="entry name" value="HAD-SF-IIB"/>
    <property type="match status" value="1"/>
</dbReference>